<keyword evidence="2" id="KW-0378">Hydrolase</keyword>
<dbReference type="Proteomes" id="UP001159405">
    <property type="component" value="Unassembled WGS sequence"/>
</dbReference>
<dbReference type="SUPFAM" id="SSF56235">
    <property type="entry name" value="N-terminal nucleophile aminohydrolases (Ntn hydrolases)"/>
    <property type="match status" value="1"/>
</dbReference>
<dbReference type="InterPro" id="IPR029132">
    <property type="entry name" value="CBAH/NAAA_C"/>
</dbReference>
<evidence type="ECO:0000259" key="3">
    <source>
        <dbReference type="Pfam" id="PF02275"/>
    </source>
</evidence>
<sequence length="371" mass="41215">MQRNSGTFRLSPASLHDMTLIIVIQLLLHLFLTTKACTEIRVTTQDNSTVVIGRSMEWSSDLRSDIIVEPQGYFHKVNLSDNCTNTDHAGAPLQDWTNRYTVIYLNAFGWDVASDGMNSEGLSVGALYLPDFTTYQEVCGSLCNKSSISNLQLPQLILGNFATVQEVQEALNNGSFPLVFDQKVNLSGIDTLEMHYTIYDKTGAGIIIEFTNKGRTVYENTVGVCTNSPPYDFHMINLRNYVELNNTAHGPLHLGDLTPPSRLVRAATLTHFADPVKTSDEAVNLAIHILNTVDIPHGVAGKDYTNWIVAKDLTHKALYYRTYNDLTVRVIYLDKVQPQGKKLKLSLSTPVGGFKDTTDELETVDVGHTEL</sequence>
<dbReference type="InterPro" id="IPR052193">
    <property type="entry name" value="Peptidase_C59"/>
</dbReference>
<dbReference type="Gene3D" id="3.60.60.10">
    <property type="entry name" value="Penicillin V Acylase, Chain A"/>
    <property type="match status" value="1"/>
</dbReference>
<proteinExistence type="inferred from homology"/>
<name>A0ABN8NE59_9CNID</name>
<dbReference type="PANTHER" id="PTHR35527:SF2">
    <property type="entry name" value="HYDROLASE"/>
    <property type="match status" value="1"/>
</dbReference>
<evidence type="ECO:0000313" key="4">
    <source>
        <dbReference type="EMBL" id="CAH3103708.1"/>
    </source>
</evidence>
<dbReference type="InterPro" id="IPR029055">
    <property type="entry name" value="Ntn_hydrolases_N"/>
</dbReference>
<reference evidence="4 5" key="1">
    <citation type="submission" date="2022-05" db="EMBL/GenBank/DDBJ databases">
        <authorList>
            <consortium name="Genoscope - CEA"/>
            <person name="William W."/>
        </authorList>
    </citation>
    <scope>NUCLEOTIDE SEQUENCE [LARGE SCALE GENOMIC DNA]</scope>
</reference>
<organism evidence="4 5">
    <name type="scientific">Porites lobata</name>
    <dbReference type="NCBI Taxonomy" id="104759"/>
    <lineage>
        <taxon>Eukaryota</taxon>
        <taxon>Metazoa</taxon>
        <taxon>Cnidaria</taxon>
        <taxon>Anthozoa</taxon>
        <taxon>Hexacorallia</taxon>
        <taxon>Scleractinia</taxon>
        <taxon>Fungiina</taxon>
        <taxon>Poritidae</taxon>
        <taxon>Porites</taxon>
    </lineage>
</organism>
<feature type="domain" description="Choloylglycine hydrolase/NAAA C-terminal" evidence="3">
    <location>
        <begin position="37"/>
        <end position="335"/>
    </location>
</feature>
<protein>
    <recommendedName>
        <fullName evidence="3">Choloylglycine hydrolase/NAAA C-terminal domain-containing protein</fullName>
    </recommendedName>
</protein>
<comment type="similarity">
    <text evidence="1">Belongs to the peptidase C59 family.</text>
</comment>
<evidence type="ECO:0000256" key="2">
    <source>
        <dbReference type="ARBA" id="ARBA00022801"/>
    </source>
</evidence>
<accession>A0ABN8NE59</accession>
<evidence type="ECO:0000256" key="1">
    <source>
        <dbReference type="ARBA" id="ARBA00006625"/>
    </source>
</evidence>
<dbReference type="Pfam" id="PF02275">
    <property type="entry name" value="CBAH"/>
    <property type="match status" value="1"/>
</dbReference>
<keyword evidence="5" id="KW-1185">Reference proteome</keyword>
<evidence type="ECO:0000313" key="5">
    <source>
        <dbReference type="Proteomes" id="UP001159405"/>
    </source>
</evidence>
<comment type="caution">
    <text evidence="4">The sequence shown here is derived from an EMBL/GenBank/DDBJ whole genome shotgun (WGS) entry which is preliminary data.</text>
</comment>
<gene>
    <name evidence="4" type="ORF">PLOB_00011373</name>
</gene>
<dbReference type="EMBL" id="CALNXK010000016">
    <property type="protein sequence ID" value="CAH3103708.1"/>
    <property type="molecule type" value="Genomic_DNA"/>
</dbReference>
<dbReference type="PANTHER" id="PTHR35527">
    <property type="entry name" value="CHOLOYLGLYCINE HYDROLASE"/>
    <property type="match status" value="1"/>
</dbReference>